<comment type="caution">
    <text evidence="1">The sequence shown here is derived from an EMBL/GenBank/DDBJ whole genome shotgun (WGS) entry which is preliminary data.</text>
</comment>
<evidence type="ECO:0000313" key="1">
    <source>
        <dbReference type="EMBL" id="RCW82360.1"/>
    </source>
</evidence>
<protein>
    <submittedName>
        <fullName evidence="1">Uncharacterized protein</fullName>
    </submittedName>
</protein>
<gene>
    <name evidence="1" type="ORF">C7476_108175</name>
</gene>
<dbReference type="AlphaFoldDB" id="A0A368YQ60"/>
<sequence>MNSYLAEFFNDIGPKPTCGSITDIGQCRGEDLSRLSRAGPHLRDRYCNVLPYSVSHCTIDIN</sequence>
<organism evidence="1 2">
    <name type="scientific">Phyllobacterium bourgognense</name>
    <dbReference type="NCBI Taxonomy" id="314236"/>
    <lineage>
        <taxon>Bacteria</taxon>
        <taxon>Pseudomonadati</taxon>
        <taxon>Pseudomonadota</taxon>
        <taxon>Alphaproteobacteria</taxon>
        <taxon>Hyphomicrobiales</taxon>
        <taxon>Phyllobacteriaceae</taxon>
        <taxon>Phyllobacterium</taxon>
    </lineage>
</organism>
<dbReference type="EMBL" id="QPJM01000008">
    <property type="protein sequence ID" value="RCW82360.1"/>
    <property type="molecule type" value="Genomic_DNA"/>
</dbReference>
<proteinExistence type="predicted"/>
<keyword evidence="2" id="KW-1185">Reference proteome</keyword>
<reference evidence="1 2" key="1">
    <citation type="submission" date="2018-07" db="EMBL/GenBank/DDBJ databases">
        <title>Genomic Encyclopedia of Type Strains, Phase III (KMG-III): the genomes of soil and plant-associated and newly described type strains.</title>
        <authorList>
            <person name="Whitman W."/>
        </authorList>
    </citation>
    <scope>NUCLEOTIDE SEQUENCE [LARGE SCALE GENOMIC DNA]</scope>
    <source>
        <strain evidence="1 2">31-25a</strain>
    </source>
</reference>
<evidence type="ECO:0000313" key="2">
    <source>
        <dbReference type="Proteomes" id="UP000253324"/>
    </source>
</evidence>
<accession>A0A368YQ60</accession>
<name>A0A368YQ60_9HYPH</name>
<dbReference type="Proteomes" id="UP000253324">
    <property type="component" value="Unassembled WGS sequence"/>
</dbReference>